<dbReference type="EMBL" id="CAJVPV010003490">
    <property type="protein sequence ID" value="CAG8553174.1"/>
    <property type="molecule type" value="Genomic_DNA"/>
</dbReference>
<protein>
    <submittedName>
        <fullName evidence="11">3683_t:CDS:1</fullName>
    </submittedName>
</protein>
<dbReference type="OrthoDB" id="2195431at2759"/>
<gene>
    <name evidence="11" type="ORF">AMORRO_LOCUS5671</name>
</gene>
<keyword evidence="5" id="KW-0238">DNA-binding</keyword>
<sequence length="832" mass="96579">MFSEDQTLGNPVATTEQIITNGFLDGEYTASAVYDSVENDSLDLLISQEWEFQQMTERENIAESSTSTMTREFEKRDCIIGPPLEENVDLRDVCDDTQNERERQRGEDVSSSHRENNLENVDTDELLYGGDYTRSRNTLSAILSSGRQLRFSERQIRPVLQNYTFKRKSLVEKSIYQMMDEIEREKTQVPRSIREMKTNIRPAVVSDTKSKSWVDKYRPKHYTDLSVNRDVLKWVNQWRFCTFGKKNYHSEVDGKNKQQLDKWDRPEKKILLLTGPPGYGKTTLAHVVARHCGYNVIEVNASDDRTGQVIKNKVTNSLESNTVDQKKKPSLVIIDEVDGVSGAGEENFIKLLIDLIDVEKQPSLDANSTGKDITTGKKQKQKVKKTLRRPIICICNDQYAPVLRPLRFYAKIVQLKKTQTVKLAKRLKRICEQEELLTEMSALIFLVELTEGDMRSCLNALQFIKENFKSVTKDSIIRSNTVKKDINKPLFEIWGEIFQLRDARMKSSGKNHTLQNSGEHENDVNRYVSYLESILNINGEYEKILQGKALNFHDSKYKLFQSTEWMHFYDQINYLSNSQQLFELSGYSPYPLISFYRFFAGSILPRIEYPRKDYESYVQKQANEELITSFLKGTPLNCRINMNKIKTSTEMISHLMRIVNLKLEMEQENIQSALLSNTKLSRVVDIMLLFNLKFTQRMENGKLFFKIEPPIDSLILFSNNTSMGNLPSHEKSKQLIAKEIEVRLEDALSKKRIDHNKKRSFNMSEYDFHVDLKVSQKEKDIKKPLLDFFGRPKVESEIKASSKILAIPKVWYTYHEGTSKAVRTKMKLRDFL</sequence>
<evidence type="ECO:0000256" key="1">
    <source>
        <dbReference type="ARBA" id="ARBA00004123"/>
    </source>
</evidence>
<dbReference type="SMART" id="SM00382">
    <property type="entry name" value="AAA"/>
    <property type="match status" value="1"/>
</dbReference>
<dbReference type="GO" id="GO:0005524">
    <property type="term" value="F:ATP binding"/>
    <property type="evidence" value="ECO:0007669"/>
    <property type="project" value="UniProtKB-KW"/>
</dbReference>
<evidence type="ECO:0000256" key="8">
    <source>
        <dbReference type="ARBA" id="ARBA00043975"/>
    </source>
</evidence>
<keyword evidence="4" id="KW-0067">ATP-binding</keyword>
<dbReference type="GO" id="GO:0006260">
    <property type="term" value="P:DNA replication"/>
    <property type="evidence" value="ECO:0007669"/>
    <property type="project" value="UniProtKB-KW"/>
</dbReference>
<dbReference type="InterPro" id="IPR003959">
    <property type="entry name" value="ATPase_AAA_core"/>
</dbReference>
<dbReference type="InterPro" id="IPR027417">
    <property type="entry name" value="P-loop_NTPase"/>
</dbReference>
<dbReference type="Pfam" id="PF00004">
    <property type="entry name" value="AAA"/>
    <property type="match status" value="1"/>
</dbReference>
<evidence type="ECO:0000259" key="10">
    <source>
        <dbReference type="SMART" id="SM00382"/>
    </source>
</evidence>
<proteinExistence type="inferred from homology"/>
<feature type="domain" description="AAA+ ATPase" evidence="10">
    <location>
        <begin position="267"/>
        <end position="418"/>
    </location>
</feature>
<comment type="caution">
    <text evidence="11">The sequence shown here is derived from an EMBL/GenBank/DDBJ whole genome shotgun (WGS) entry which is preliminary data.</text>
</comment>
<dbReference type="CDD" id="cd00009">
    <property type="entry name" value="AAA"/>
    <property type="match status" value="1"/>
</dbReference>
<evidence type="ECO:0000256" key="9">
    <source>
        <dbReference type="SAM" id="MobiDB-lite"/>
    </source>
</evidence>
<dbReference type="Gene3D" id="1.10.8.60">
    <property type="match status" value="1"/>
</dbReference>
<feature type="region of interest" description="Disordered" evidence="9">
    <location>
        <begin position="96"/>
        <end position="117"/>
    </location>
</feature>
<comment type="similarity">
    <text evidence="8">Belongs to the activator 1 small subunits family. CTF18 subfamily.</text>
</comment>
<evidence type="ECO:0000256" key="4">
    <source>
        <dbReference type="ARBA" id="ARBA00022840"/>
    </source>
</evidence>
<dbReference type="InterPro" id="IPR003593">
    <property type="entry name" value="AAA+_ATPase"/>
</dbReference>
<dbReference type="PANTHER" id="PTHR46765:SF1">
    <property type="entry name" value="P-LOOP CONTAINING NUCLEOSIDE TRIPHOSPHATE HYDROLASES SUPERFAMILY PROTEIN"/>
    <property type="match status" value="1"/>
</dbReference>
<name>A0A9N9B785_9GLOM</name>
<dbReference type="InterPro" id="IPR047854">
    <property type="entry name" value="RFC_lid"/>
</dbReference>
<dbReference type="SUPFAM" id="SSF52540">
    <property type="entry name" value="P-loop containing nucleoside triphosphate hydrolases"/>
    <property type="match status" value="1"/>
</dbReference>
<keyword evidence="6" id="KW-0539">Nucleus</keyword>
<keyword evidence="2" id="KW-0235">DNA replication</keyword>
<reference evidence="11" key="1">
    <citation type="submission" date="2021-06" db="EMBL/GenBank/DDBJ databases">
        <authorList>
            <person name="Kallberg Y."/>
            <person name="Tangrot J."/>
            <person name="Rosling A."/>
        </authorList>
    </citation>
    <scope>NUCLEOTIDE SEQUENCE</scope>
    <source>
        <strain evidence="11">CL551</strain>
    </source>
</reference>
<evidence type="ECO:0000256" key="7">
    <source>
        <dbReference type="ARBA" id="ARBA00023306"/>
    </source>
</evidence>
<evidence type="ECO:0000313" key="12">
    <source>
        <dbReference type="Proteomes" id="UP000789342"/>
    </source>
</evidence>
<evidence type="ECO:0000256" key="3">
    <source>
        <dbReference type="ARBA" id="ARBA00022741"/>
    </source>
</evidence>
<evidence type="ECO:0000256" key="5">
    <source>
        <dbReference type="ARBA" id="ARBA00023125"/>
    </source>
</evidence>
<keyword evidence="3" id="KW-0547">Nucleotide-binding</keyword>
<dbReference type="PANTHER" id="PTHR46765">
    <property type="entry name" value="P-LOOP CONTAINING NUCLEOSIDE TRIPHOSPHATE HYDROLASES SUPERFAMILY PROTEIN"/>
    <property type="match status" value="1"/>
</dbReference>
<comment type="subcellular location">
    <subcellularLocation>
        <location evidence="1">Nucleus</location>
    </subcellularLocation>
</comment>
<dbReference type="GO" id="GO:0003677">
    <property type="term" value="F:DNA binding"/>
    <property type="evidence" value="ECO:0007669"/>
    <property type="project" value="UniProtKB-KW"/>
</dbReference>
<evidence type="ECO:0000256" key="6">
    <source>
        <dbReference type="ARBA" id="ARBA00023242"/>
    </source>
</evidence>
<keyword evidence="12" id="KW-1185">Reference proteome</keyword>
<dbReference type="GO" id="GO:0016887">
    <property type="term" value="F:ATP hydrolysis activity"/>
    <property type="evidence" value="ECO:0007669"/>
    <property type="project" value="InterPro"/>
</dbReference>
<organism evidence="11 12">
    <name type="scientific">Acaulospora morrowiae</name>
    <dbReference type="NCBI Taxonomy" id="94023"/>
    <lineage>
        <taxon>Eukaryota</taxon>
        <taxon>Fungi</taxon>
        <taxon>Fungi incertae sedis</taxon>
        <taxon>Mucoromycota</taxon>
        <taxon>Glomeromycotina</taxon>
        <taxon>Glomeromycetes</taxon>
        <taxon>Diversisporales</taxon>
        <taxon>Acaulosporaceae</taxon>
        <taxon>Acaulospora</taxon>
    </lineage>
</organism>
<dbReference type="AlphaFoldDB" id="A0A9N9B785"/>
<dbReference type="CDD" id="cd18140">
    <property type="entry name" value="HLD_clamp_RFC"/>
    <property type="match status" value="1"/>
</dbReference>
<dbReference type="Gene3D" id="3.40.50.300">
    <property type="entry name" value="P-loop containing nucleotide triphosphate hydrolases"/>
    <property type="match status" value="1"/>
</dbReference>
<accession>A0A9N9B785</accession>
<dbReference type="Proteomes" id="UP000789342">
    <property type="component" value="Unassembled WGS sequence"/>
</dbReference>
<evidence type="ECO:0000313" key="11">
    <source>
        <dbReference type="EMBL" id="CAG8553174.1"/>
    </source>
</evidence>
<dbReference type="GO" id="GO:0005634">
    <property type="term" value="C:nucleus"/>
    <property type="evidence" value="ECO:0007669"/>
    <property type="project" value="UniProtKB-SubCell"/>
</dbReference>
<keyword evidence="7" id="KW-0131">Cell cycle</keyword>
<dbReference type="InterPro" id="IPR053016">
    <property type="entry name" value="CTF18-RFC_complex"/>
</dbReference>
<evidence type="ECO:0000256" key="2">
    <source>
        <dbReference type="ARBA" id="ARBA00022705"/>
    </source>
</evidence>